<evidence type="ECO:0000313" key="3">
    <source>
        <dbReference type="Proteomes" id="UP000076837"/>
    </source>
</evidence>
<dbReference type="AlphaFoldDB" id="A0A163KYZ7"/>
<gene>
    <name evidence="2" type="ORF">ST47_g1498</name>
</gene>
<reference evidence="2 3" key="1">
    <citation type="journal article" date="2016" name="Sci. Rep.">
        <title>Draft genome sequencing and secretome analysis of fungal phytopathogen Ascochyta rabiei provides insight into the necrotrophic effector repertoire.</title>
        <authorList>
            <person name="Verma S."/>
            <person name="Gazara R.K."/>
            <person name="Nizam S."/>
            <person name="Parween S."/>
            <person name="Chattopadhyay D."/>
            <person name="Verma P.K."/>
        </authorList>
    </citation>
    <scope>NUCLEOTIDE SEQUENCE [LARGE SCALE GENOMIC DNA]</scope>
    <source>
        <strain evidence="2 3">ArDII</strain>
    </source>
</reference>
<evidence type="ECO:0000256" key="1">
    <source>
        <dbReference type="SAM" id="Coils"/>
    </source>
</evidence>
<organism evidence="2 3">
    <name type="scientific">Didymella rabiei</name>
    <name type="common">Chickpea ascochyta blight fungus</name>
    <name type="synonym">Mycosphaerella rabiei</name>
    <dbReference type="NCBI Taxonomy" id="5454"/>
    <lineage>
        <taxon>Eukaryota</taxon>
        <taxon>Fungi</taxon>
        <taxon>Dikarya</taxon>
        <taxon>Ascomycota</taxon>
        <taxon>Pezizomycotina</taxon>
        <taxon>Dothideomycetes</taxon>
        <taxon>Pleosporomycetidae</taxon>
        <taxon>Pleosporales</taxon>
        <taxon>Pleosporineae</taxon>
        <taxon>Didymellaceae</taxon>
        <taxon>Ascochyta</taxon>
    </lineage>
</organism>
<name>A0A163KYZ7_DIDRA</name>
<keyword evidence="1" id="KW-0175">Coiled coil</keyword>
<accession>A0A163KYZ7</accession>
<dbReference type="EMBL" id="JYNV01000068">
    <property type="protein sequence ID" value="KZM27364.1"/>
    <property type="molecule type" value="Genomic_DNA"/>
</dbReference>
<dbReference type="Proteomes" id="UP000076837">
    <property type="component" value="Unassembled WGS sequence"/>
</dbReference>
<sequence length="433" mass="49500">MPLVKPPLPPRPSSSVDQQEKHFPTFALCPRSNFTIGETDWFRITTPQPFQNVDICSTCYNTSFRDTPYAKCITKAPSKPTNVATRCDLSDRWNRVAYLWLCCQRSPDLTLLGSTASMSRDQEGVCPNLNLQDASVEVQKQGKPTETRTWYCLSDPANGSLIEDLTVCSDCVARLYHIFPCLNRIFQPVANGQKLPATCDLLTARDIGTRGEEYINQIIETALETLETRTRDMRSLAKYVKKWAPIPICAKAQHAPHGTPSYTFPQSIPNFAACQECYTKHALPLLESDAPPIVLKEMKPSMSPTGFICDLYSPRLLQYFKDACASYNLDTYKQRLLTREAKMQEYNLKLEQMKLQHQQFQRQMRIYKTQQQMEQSSATIRSMQWSTSAYYAPPVDFSRVNAAMNKSHEAMMQAETVEGNMKMLRKEWADLWE</sequence>
<protein>
    <submittedName>
        <fullName evidence="2">Uncharacterized protein</fullName>
    </submittedName>
</protein>
<comment type="caution">
    <text evidence="2">The sequence shown here is derived from an EMBL/GenBank/DDBJ whole genome shotgun (WGS) entry which is preliminary data.</text>
</comment>
<keyword evidence="3" id="KW-1185">Reference proteome</keyword>
<feature type="coiled-coil region" evidence="1">
    <location>
        <begin position="343"/>
        <end position="370"/>
    </location>
</feature>
<evidence type="ECO:0000313" key="2">
    <source>
        <dbReference type="EMBL" id="KZM27364.1"/>
    </source>
</evidence>
<proteinExistence type="predicted"/>